<organism evidence="2 3">
    <name type="scientific">Streptomyces clavuligerus</name>
    <dbReference type="NCBI Taxonomy" id="1901"/>
    <lineage>
        <taxon>Bacteria</taxon>
        <taxon>Bacillati</taxon>
        <taxon>Actinomycetota</taxon>
        <taxon>Actinomycetes</taxon>
        <taxon>Kitasatosporales</taxon>
        <taxon>Streptomycetaceae</taxon>
        <taxon>Streptomyces</taxon>
    </lineage>
</organism>
<dbReference type="Gene3D" id="3.40.50.10140">
    <property type="entry name" value="Toll/interleukin-1 receptor homology (TIR) domain"/>
    <property type="match status" value="1"/>
</dbReference>
<gene>
    <name evidence="2" type="ORF">SCLAV_2593</name>
</gene>
<dbReference type="PROSITE" id="PS50104">
    <property type="entry name" value="TIR"/>
    <property type="match status" value="1"/>
</dbReference>
<dbReference type="OrthoDB" id="3654490at2"/>
<dbReference type="InterPro" id="IPR000157">
    <property type="entry name" value="TIR_dom"/>
</dbReference>
<dbReference type="STRING" id="1901.BB341_15545"/>
<evidence type="ECO:0000256" key="1">
    <source>
        <dbReference type="SAM" id="MobiDB-lite"/>
    </source>
</evidence>
<evidence type="ECO:0000313" key="3">
    <source>
        <dbReference type="Proteomes" id="UP000002357"/>
    </source>
</evidence>
<proteinExistence type="predicted"/>
<dbReference type="Pfam" id="PF13676">
    <property type="entry name" value="TIR_2"/>
    <property type="match status" value="1"/>
</dbReference>
<dbReference type="SUPFAM" id="SSF52200">
    <property type="entry name" value="Toll/Interleukin receptor TIR domain"/>
    <property type="match status" value="1"/>
</dbReference>
<protein>
    <submittedName>
        <fullName evidence="2">Uncharacterized protein</fullName>
    </submittedName>
</protein>
<dbReference type="eggNOG" id="COG2815">
    <property type="taxonomic scope" value="Bacteria"/>
</dbReference>
<feature type="region of interest" description="Disordered" evidence="1">
    <location>
        <begin position="157"/>
        <end position="190"/>
    </location>
</feature>
<feature type="compositionally biased region" description="Basic and acidic residues" evidence="1">
    <location>
        <begin position="254"/>
        <end position="263"/>
    </location>
</feature>
<dbReference type="KEGG" id="sclf:BB341_15545"/>
<dbReference type="RefSeq" id="WP_003956838.1">
    <property type="nucleotide sequence ID" value="NZ_CM000913.1"/>
</dbReference>
<sequence length="263" mass="28701">MPDVFVNYRTGDEEATATLIEHELSRRFGSDRVFRASKSIPPGQRYPQELLTAVRRSSAVLVVIGERWAEAKSRNGGRALDDPEDWIRREILTALESSALIIPVLVGRATRLDSEALPPELADLADYQYCRFSHRNSRSDLTRLANDLADLVPQLAAADSDRPHPPEEPTTAPVGNTAGEVRGTQSHARDVSHRLRGSIGHLAGDLGTFVNEPRGPVHTGQGEQHNGPRFSGDGMGVSYVAGDNSGTVQQSSGREPRHEDEGR</sequence>
<reference evidence="2 3" key="1">
    <citation type="journal article" date="2010" name="Genome Biol. Evol.">
        <title>The sequence of a 1.8-mb bacterial linear plasmid reveals a rich evolutionary reservoir of secondary metabolic pathways.</title>
        <authorList>
            <person name="Medema M.H."/>
            <person name="Trefzer A."/>
            <person name="Kovalchuk A."/>
            <person name="van den Berg M."/>
            <person name="Mueller U."/>
            <person name="Heijne W."/>
            <person name="Wu L."/>
            <person name="Alam M.T."/>
            <person name="Ronning C.M."/>
            <person name="Nierman W.C."/>
            <person name="Bovenberg R.A.L."/>
            <person name="Breitling R."/>
            <person name="Takano E."/>
        </authorList>
    </citation>
    <scope>NUCLEOTIDE SEQUENCE [LARGE SCALE GENOMIC DNA]</scope>
    <source>
        <strain evidence="3">ATCC 27064 / DSM 738 / JCM 4710 / NBRC 13307 / NCIMB 12785 / NRRL 3585 / VKM Ac-602</strain>
    </source>
</reference>
<dbReference type="GO" id="GO:0007165">
    <property type="term" value="P:signal transduction"/>
    <property type="evidence" value="ECO:0007669"/>
    <property type="project" value="InterPro"/>
</dbReference>
<keyword evidence="3" id="KW-1185">Reference proteome</keyword>
<dbReference type="Proteomes" id="UP000002357">
    <property type="component" value="Chromosome"/>
</dbReference>
<accession>B5GY34</accession>
<dbReference type="EMBL" id="CM000913">
    <property type="protein sequence ID" value="EFG07665.1"/>
    <property type="molecule type" value="Genomic_DNA"/>
</dbReference>
<dbReference type="GeneID" id="93730854"/>
<feature type="compositionally biased region" description="Polar residues" evidence="1">
    <location>
        <begin position="244"/>
        <end position="253"/>
    </location>
</feature>
<feature type="region of interest" description="Disordered" evidence="1">
    <location>
        <begin position="211"/>
        <end position="263"/>
    </location>
</feature>
<name>B5GY34_STRCL</name>
<evidence type="ECO:0000313" key="2">
    <source>
        <dbReference type="EMBL" id="EFG07665.1"/>
    </source>
</evidence>
<dbReference type="AlphaFoldDB" id="B5GY34"/>
<dbReference type="InterPro" id="IPR035897">
    <property type="entry name" value="Toll_tir_struct_dom_sf"/>
</dbReference>